<evidence type="ECO:0000313" key="2">
    <source>
        <dbReference type="EMBL" id="SAL18888.1"/>
    </source>
</evidence>
<gene>
    <name evidence="2" type="ORF">AWB69_01110</name>
</gene>
<dbReference type="OrthoDB" id="7202514at2"/>
<dbReference type="EMBL" id="FCOK02000005">
    <property type="protein sequence ID" value="SAL18888.1"/>
    <property type="molecule type" value="Genomic_DNA"/>
</dbReference>
<feature type="signal peptide" evidence="1">
    <location>
        <begin position="1"/>
        <end position="18"/>
    </location>
</feature>
<dbReference type="RefSeq" id="WP_062082992.1">
    <property type="nucleotide sequence ID" value="NZ_FCOK02000005.1"/>
</dbReference>
<name>A0A158FGB4_9BURK</name>
<evidence type="ECO:0000313" key="3">
    <source>
        <dbReference type="Proteomes" id="UP000054683"/>
    </source>
</evidence>
<dbReference type="Proteomes" id="UP000054683">
    <property type="component" value="Unassembled WGS sequence"/>
</dbReference>
<evidence type="ECO:0000256" key="1">
    <source>
        <dbReference type="SAM" id="SignalP"/>
    </source>
</evidence>
<proteinExistence type="predicted"/>
<feature type="chain" id="PRO_5008501497" evidence="1">
    <location>
        <begin position="19"/>
        <end position="245"/>
    </location>
</feature>
<protein>
    <submittedName>
        <fullName evidence="2">Multidrug ABC transporter ATPase</fullName>
    </submittedName>
</protein>
<sequence>MRTLVALAFLCLPLLAHADCKERFTEWAHTLQPGRAVDADNAACKVWPANPAQTLAVLPLPQKGGTTDETVYDVEVLVADSKTGAVIAHSYEPSAITSDAIGLQSIALDTAPWRLTPQELAFGVRKSFQNSSRVNPFADTTLSLYVIDERKLRRVLSNLTTRQSTGDWDGNCAGQFSDTSRAISVGPAGRGGYAMLLVSEKTVDTTHTVAGEQCASKDKAARRASFTMEYDGSHYGVPSGLSDDQ</sequence>
<dbReference type="AlphaFoldDB" id="A0A158FGB4"/>
<keyword evidence="1" id="KW-0732">Signal</keyword>
<accession>A0A158FGB4</accession>
<organism evidence="2 3">
    <name type="scientific">Caballeronia udeis</name>
    <dbReference type="NCBI Taxonomy" id="1232866"/>
    <lineage>
        <taxon>Bacteria</taxon>
        <taxon>Pseudomonadati</taxon>
        <taxon>Pseudomonadota</taxon>
        <taxon>Betaproteobacteria</taxon>
        <taxon>Burkholderiales</taxon>
        <taxon>Burkholderiaceae</taxon>
        <taxon>Caballeronia</taxon>
    </lineage>
</organism>
<reference evidence="2 3" key="1">
    <citation type="submission" date="2016-01" db="EMBL/GenBank/DDBJ databases">
        <authorList>
            <person name="Oliw E.H."/>
        </authorList>
    </citation>
    <scope>NUCLEOTIDE SEQUENCE [LARGE SCALE GENOMIC DNA]</scope>
    <source>
        <strain evidence="2">LMG 27134</strain>
    </source>
</reference>